<organism evidence="4 6">
    <name type="scientific">Schizosaccharomyces japonicus (strain yFS275 / FY16936)</name>
    <name type="common">Fission yeast</name>
    <dbReference type="NCBI Taxonomy" id="402676"/>
    <lineage>
        <taxon>Eukaryota</taxon>
        <taxon>Fungi</taxon>
        <taxon>Dikarya</taxon>
        <taxon>Ascomycota</taxon>
        <taxon>Taphrinomycotina</taxon>
        <taxon>Schizosaccharomycetes</taxon>
        <taxon>Schizosaccharomycetales</taxon>
        <taxon>Schizosaccharomycetaceae</taxon>
        <taxon>Schizosaccharomyces</taxon>
    </lineage>
</organism>
<dbReference type="OMA" id="GRQNWRR"/>
<dbReference type="GO" id="GO:0001228">
    <property type="term" value="F:DNA-binding transcription activator activity, RNA polymerase II-specific"/>
    <property type="evidence" value="ECO:0007669"/>
    <property type="project" value="EnsemblFungi"/>
</dbReference>
<keyword evidence="1" id="KW-0863">Zinc-finger</keyword>
<dbReference type="GeneID" id="7052269"/>
<dbReference type="EMBL" id="KE651168">
    <property type="protein sequence ID" value="EEB06540.1"/>
    <property type="molecule type" value="Genomic_DNA"/>
</dbReference>
<evidence type="ECO:0000313" key="6">
    <source>
        <dbReference type="Proteomes" id="UP000001744"/>
    </source>
</evidence>
<evidence type="ECO:0000313" key="5">
    <source>
        <dbReference type="JaponicusDB" id="SJAG_01583"/>
    </source>
</evidence>
<dbReference type="GO" id="GO:0000978">
    <property type="term" value="F:RNA polymerase II cis-regulatory region sequence-specific DNA binding"/>
    <property type="evidence" value="ECO:0007669"/>
    <property type="project" value="EnsemblFungi"/>
</dbReference>
<evidence type="ECO:0000256" key="1">
    <source>
        <dbReference type="PROSITE-ProRule" id="PRU00042"/>
    </source>
</evidence>
<feature type="region of interest" description="Disordered" evidence="2">
    <location>
        <begin position="1"/>
        <end position="50"/>
    </location>
</feature>
<dbReference type="JaponicusDB" id="SJAG_01583">
    <property type="gene designation" value="deb1"/>
</dbReference>
<evidence type="ECO:0000259" key="3">
    <source>
        <dbReference type="PROSITE" id="PS50157"/>
    </source>
</evidence>
<protein>
    <submittedName>
        <fullName evidence="4">Transcription factor Rdp1</fullName>
    </submittedName>
</protein>
<evidence type="ECO:0000313" key="4">
    <source>
        <dbReference type="EMBL" id="EEB06540.1"/>
    </source>
</evidence>
<name>B6JYC2_SCHJY</name>
<dbReference type="VEuPathDB" id="FungiDB:SJAG_01583"/>
<feature type="compositionally biased region" description="Basic and acidic residues" evidence="2">
    <location>
        <begin position="1"/>
        <end position="10"/>
    </location>
</feature>
<dbReference type="InterPro" id="IPR013087">
    <property type="entry name" value="Znf_C2H2_type"/>
</dbReference>
<dbReference type="PROSITE" id="PS00028">
    <property type="entry name" value="ZINC_FINGER_C2H2_1"/>
    <property type="match status" value="1"/>
</dbReference>
<dbReference type="HOGENOM" id="CLU_679997_0_0_1"/>
<feature type="compositionally biased region" description="Polar residues" evidence="2">
    <location>
        <begin position="269"/>
        <end position="279"/>
    </location>
</feature>
<dbReference type="Proteomes" id="UP000001744">
    <property type="component" value="Unassembled WGS sequence"/>
</dbReference>
<evidence type="ECO:0000256" key="2">
    <source>
        <dbReference type="SAM" id="MobiDB-lite"/>
    </source>
</evidence>
<dbReference type="RefSeq" id="XP_002172833.1">
    <property type="nucleotide sequence ID" value="XM_002172797.1"/>
</dbReference>
<proteinExistence type="predicted"/>
<accession>B6JYC2</accession>
<sequence length="405" mass="43098">MESSVRESKKTTSPIGNPSLFLLLKSLNEPPTRPGASGSDTDESKPAEPKLKFPCDKCDLVFAKQSGLTNHKRTYHQLETVVIAGDRRITWKRSANGRFRCACGRQNWRRPVNFASHAKHCPSFLAYDPASGVANDGSRHLAEMTSPSQSHYPNIAALNPVNGAAPGCLTNGKVLTNEPHSSAAATVSPRLSSFPPMPTTFPLFSTAAPAPSSTANSSASLSNVPAVSTPVHSVSGTGAGTSTSADMSLAGPNVTAQAPVMKHSPPDSPASSFQKQTPYYSAPPPPGANSVHGTDGTADLYGATAAPDLKPPLGMYEHSTMVPGPIMPPGDPMPTAITLYPIARDTAAAVVSKKLHMRLATIRLVYCEDCRQLIHLNLALDHRRYTHQQNISPDIVRMYNDCLES</sequence>
<feature type="compositionally biased region" description="Low complexity" evidence="2">
    <location>
        <begin position="208"/>
        <end position="223"/>
    </location>
</feature>
<dbReference type="AlphaFoldDB" id="B6JYC2"/>
<gene>
    <name evidence="5" type="primary">deb1</name>
    <name evidence="4" type="ORF">SJAG_01583</name>
</gene>
<dbReference type="OrthoDB" id="5322118at2759"/>
<keyword evidence="6" id="KW-1185">Reference proteome</keyword>
<reference evidence="4 6" key="1">
    <citation type="journal article" date="2011" name="Science">
        <title>Comparative functional genomics of the fission yeasts.</title>
        <authorList>
            <person name="Rhind N."/>
            <person name="Chen Z."/>
            <person name="Yassour M."/>
            <person name="Thompson D.A."/>
            <person name="Haas B.J."/>
            <person name="Habib N."/>
            <person name="Wapinski I."/>
            <person name="Roy S."/>
            <person name="Lin M.F."/>
            <person name="Heiman D.I."/>
            <person name="Young S.K."/>
            <person name="Furuya K."/>
            <person name="Guo Y."/>
            <person name="Pidoux A."/>
            <person name="Chen H.M."/>
            <person name="Robbertse B."/>
            <person name="Goldberg J.M."/>
            <person name="Aoki K."/>
            <person name="Bayne E.H."/>
            <person name="Berlin A.M."/>
            <person name="Desjardins C.A."/>
            <person name="Dobbs E."/>
            <person name="Dukaj L."/>
            <person name="Fan L."/>
            <person name="FitzGerald M.G."/>
            <person name="French C."/>
            <person name="Gujja S."/>
            <person name="Hansen K."/>
            <person name="Keifenheim D."/>
            <person name="Levin J.Z."/>
            <person name="Mosher R.A."/>
            <person name="Mueller C.A."/>
            <person name="Pfiffner J."/>
            <person name="Priest M."/>
            <person name="Russ C."/>
            <person name="Smialowska A."/>
            <person name="Swoboda P."/>
            <person name="Sykes S.M."/>
            <person name="Vaughn M."/>
            <person name="Vengrova S."/>
            <person name="Yoder R."/>
            <person name="Zeng Q."/>
            <person name="Allshire R."/>
            <person name="Baulcombe D."/>
            <person name="Birren B.W."/>
            <person name="Brown W."/>
            <person name="Ekwall K."/>
            <person name="Kellis M."/>
            <person name="Leatherwood J."/>
            <person name="Levin H."/>
            <person name="Margalit H."/>
            <person name="Martienssen R."/>
            <person name="Nieduszynski C.A."/>
            <person name="Spatafora J.W."/>
            <person name="Friedman N."/>
            <person name="Dalgaard J.Z."/>
            <person name="Baumann P."/>
            <person name="Niki H."/>
            <person name="Regev A."/>
            <person name="Nusbaum C."/>
        </authorList>
    </citation>
    <scope>NUCLEOTIDE SEQUENCE [LARGE SCALE GENOMIC DNA]</scope>
    <source>
        <strain evidence="6">yFS275 / FY16936</strain>
    </source>
</reference>
<feature type="domain" description="C2H2-type" evidence="3">
    <location>
        <begin position="53"/>
        <end position="81"/>
    </location>
</feature>
<dbReference type="GO" id="GO:0008270">
    <property type="term" value="F:zinc ion binding"/>
    <property type="evidence" value="ECO:0007669"/>
    <property type="project" value="UniProtKB-KW"/>
</dbReference>
<keyword evidence="1" id="KW-0479">Metal-binding</keyword>
<feature type="region of interest" description="Disordered" evidence="2">
    <location>
        <begin position="208"/>
        <end position="304"/>
    </location>
</feature>
<keyword evidence="1" id="KW-0862">Zinc</keyword>
<dbReference type="PROSITE" id="PS50157">
    <property type="entry name" value="ZINC_FINGER_C2H2_2"/>
    <property type="match status" value="1"/>
</dbReference>